<feature type="transmembrane region" description="Helical" evidence="1">
    <location>
        <begin position="29"/>
        <end position="47"/>
    </location>
</feature>
<organism evidence="3 4">
    <name type="scientific">Sulfurovum xiamenensis</name>
    <dbReference type="NCBI Taxonomy" id="3019066"/>
    <lineage>
        <taxon>Bacteria</taxon>
        <taxon>Pseudomonadati</taxon>
        <taxon>Campylobacterota</taxon>
        <taxon>Epsilonproteobacteria</taxon>
        <taxon>Campylobacterales</taxon>
        <taxon>Sulfurovaceae</taxon>
        <taxon>Sulfurovum</taxon>
    </lineage>
</organism>
<evidence type="ECO:0000256" key="1">
    <source>
        <dbReference type="SAM" id="Phobius"/>
    </source>
</evidence>
<dbReference type="EMBL" id="JAQIBC010000002">
    <property type="protein sequence ID" value="MDM5263505.1"/>
    <property type="molecule type" value="Genomic_DNA"/>
</dbReference>
<feature type="transmembrane region" description="Helical" evidence="1">
    <location>
        <begin position="181"/>
        <end position="202"/>
    </location>
</feature>
<accession>A0ABT7QQY3</accession>
<comment type="caution">
    <text evidence="3">The sequence shown here is derived from an EMBL/GenBank/DDBJ whole genome shotgun (WGS) entry which is preliminary data.</text>
</comment>
<keyword evidence="4" id="KW-1185">Reference proteome</keyword>
<protein>
    <submittedName>
        <fullName evidence="3">DUF4395 domain-containing protein</fullName>
    </submittedName>
</protein>
<dbReference type="Proteomes" id="UP001169066">
    <property type="component" value="Unassembled WGS sequence"/>
</dbReference>
<dbReference type="InterPro" id="IPR025508">
    <property type="entry name" value="DUF4395"/>
</dbReference>
<evidence type="ECO:0000259" key="2">
    <source>
        <dbReference type="Pfam" id="PF14340"/>
    </source>
</evidence>
<evidence type="ECO:0000313" key="4">
    <source>
        <dbReference type="Proteomes" id="UP001169066"/>
    </source>
</evidence>
<sequence length="247" mass="28206">MINLKEFFAYGEKVPGYEIGMLNEREARAAAAILFVGAFLGLMNGIMLHTAVFSKYFVTFFAIDFTMRIIQPRYAPSLMLGRFFVQNQRPEYVGAAQKRFAWVLGFILAWPMFYYLVIDFQPNPLKALVCLICMALLFFEAAFSICLGCKIFEWVKGKDPKYCPGGVCEMKIKEPIQTFSVAQKIILISTVLVMGYGIYAYFTKLPDRTVFVQKMKMMMMSQAELDAIQAAKEQAEEDAFFNDDEDP</sequence>
<dbReference type="RefSeq" id="WP_289401531.1">
    <property type="nucleotide sequence ID" value="NZ_JAQIBC010000002.1"/>
</dbReference>
<gene>
    <name evidence="3" type="ORF">PF327_04780</name>
</gene>
<keyword evidence="1" id="KW-0472">Membrane</keyword>
<feature type="transmembrane region" description="Helical" evidence="1">
    <location>
        <begin position="124"/>
        <end position="148"/>
    </location>
</feature>
<evidence type="ECO:0000313" key="3">
    <source>
        <dbReference type="EMBL" id="MDM5263505.1"/>
    </source>
</evidence>
<reference evidence="3" key="1">
    <citation type="submission" date="2023-01" db="EMBL/GenBank/DDBJ databases">
        <title>Sulfurovum sp. XTW-4 genome assembly.</title>
        <authorList>
            <person name="Wang J."/>
        </authorList>
    </citation>
    <scope>NUCLEOTIDE SEQUENCE</scope>
    <source>
        <strain evidence="3">XTW-4</strain>
    </source>
</reference>
<feature type="transmembrane region" description="Helical" evidence="1">
    <location>
        <begin position="100"/>
        <end position="118"/>
    </location>
</feature>
<keyword evidence="1" id="KW-1133">Transmembrane helix</keyword>
<dbReference type="Pfam" id="PF14340">
    <property type="entry name" value="DUF4395"/>
    <property type="match status" value="1"/>
</dbReference>
<proteinExistence type="predicted"/>
<name>A0ABT7QQY3_9BACT</name>
<keyword evidence="1" id="KW-0812">Transmembrane</keyword>
<feature type="domain" description="DUF4395" evidence="2">
    <location>
        <begin position="23"/>
        <end position="156"/>
    </location>
</feature>